<dbReference type="RefSeq" id="WP_091718518.1">
    <property type="nucleotide sequence ID" value="NZ_LT629779.1"/>
</dbReference>
<sequence>MDGRETDSVRMVFLRDQIGHVPSKQYPDIAADLLVHGYDSPALRELAGHPRSDPLGARDLWLQARQELGRPFEDDSVARRVLVRNWLHEIVDGTLAPRTGAGLTFREGWLALGQPTELDHLVVLMDDWDDMPRNREDICGQIVAAARTALTVW</sequence>
<dbReference type="Proteomes" id="UP000198751">
    <property type="component" value="Chromosome I"/>
</dbReference>
<protein>
    <submittedName>
        <fullName evidence="1">Uncharacterized protein</fullName>
    </submittedName>
</protein>
<proteinExistence type="predicted"/>
<reference evidence="2" key="1">
    <citation type="submission" date="2016-10" db="EMBL/GenBank/DDBJ databases">
        <authorList>
            <person name="Varghese N."/>
            <person name="Submissions S."/>
        </authorList>
    </citation>
    <scope>NUCLEOTIDE SEQUENCE [LARGE SCALE GENOMIC DNA]</scope>
    <source>
        <strain evidence="2">IMMIB L-1606</strain>
    </source>
</reference>
<organism evidence="1 2">
    <name type="scientific">Pseudarthrobacter equi</name>
    <dbReference type="NCBI Taxonomy" id="728066"/>
    <lineage>
        <taxon>Bacteria</taxon>
        <taxon>Bacillati</taxon>
        <taxon>Actinomycetota</taxon>
        <taxon>Actinomycetes</taxon>
        <taxon>Micrococcales</taxon>
        <taxon>Micrococcaceae</taxon>
        <taxon>Pseudarthrobacter</taxon>
    </lineage>
</organism>
<keyword evidence="2" id="KW-1185">Reference proteome</keyword>
<dbReference type="OrthoDB" id="4950564at2"/>
<dbReference type="AlphaFoldDB" id="A0A1H1WAI2"/>
<dbReference type="EMBL" id="LT629779">
    <property type="protein sequence ID" value="SDS94338.1"/>
    <property type="molecule type" value="Genomic_DNA"/>
</dbReference>
<gene>
    <name evidence="1" type="ORF">SAMN04489743_1272</name>
</gene>
<evidence type="ECO:0000313" key="1">
    <source>
        <dbReference type="EMBL" id="SDS94338.1"/>
    </source>
</evidence>
<evidence type="ECO:0000313" key="2">
    <source>
        <dbReference type="Proteomes" id="UP000198751"/>
    </source>
</evidence>
<accession>A0A1H1WAI2</accession>
<name>A0A1H1WAI2_9MICC</name>